<name>A0A2P9HE18_9HYPH</name>
<feature type="compositionally biased region" description="Basic and acidic residues" evidence="1">
    <location>
        <begin position="7"/>
        <end position="30"/>
    </location>
</feature>
<protein>
    <submittedName>
        <fullName evidence="2">Uncharacterized protein</fullName>
    </submittedName>
</protein>
<accession>A0A2P9HE18</accession>
<dbReference type="Proteomes" id="UP000246073">
    <property type="component" value="Unassembled WGS sequence"/>
</dbReference>
<dbReference type="AlphaFoldDB" id="A0A2P9HE18"/>
<sequence>MVSSRQQGERLRKQRERQKDYRDRLKAERKPTRDDIARIVLHFMVLLASEADDPRSLDQLINRVLEALKEQGFNEDASLDVLDDLIAKYTKTNWGFRRKVHLKPGRASDDTKH</sequence>
<feature type="region of interest" description="Disordered" evidence="1">
    <location>
        <begin position="1"/>
        <end position="30"/>
    </location>
</feature>
<evidence type="ECO:0000256" key="1">
    <source>
        <dbReference type="SAM" id="MobiDB-lite"/>
    </source>
</evidence>
<evidence type="ECO:0000313" key="3">
    <source>
        <dbReference type="Proteomes" id="UP000246073"/>
    </source>
</evidence>
<proteinExistence type="predicted"/>
<reference evidence="3" key="1">
    <citation type="submission" date="2017-12" db="EMBL/GenBank/DDBJ databases">
        <authorList>
            <person name="Diaz M."/>
        </authorList>
    </citation>
    <scope>NUCLEOTIDE SEQUENCE [LARGE SCALE GENOMIC DNA]</scope>
    <source>
        <strain evidence="3">FI11154</strain>
    </source>
</reference>
<gene>
    <name evidence="2" type="ORF">OHAE_5393</name>
</gene>
<dbReference type="EMBL" id="OOFM01000002">
    <property type="protein sequence ID" value="SPL62325.1"/>
    <property type="molecule type" value="Genomic_DNA"/>
</dbReference>
<organism evidence="2 3">
    <name type="scientific">Ochrobactrum soli</name>
    <dbReference type="NCBI Taxonomy" id="2448455"/>
    <lineage>
        <taxon>Bacteria</taxon>
        <taxon>Pseudomonadati</taxon>
        <taxon>Pseudomonadota</taxon>
        <taxon>Alphaproteobacteria</taxon>
        <taxon>Hyphomicrobiales</taxon>
        <taxon>Brucellaceae</taxon>
        <taxon>Brucella/Ochrobactrum group</taxon>
        <taxon>Ochrobactrum</taxon>
    </lineage>
</organism>
<evidence type="ECO:0000313" key="2">
    <source>
        <dbReference type="EMBL" id="SPL62325.1"/>
    </source>
</evidence>